<reference evidence="8" key="1">
    <citation type="submission" date="2024-04" db="EMBL/GenBank/DDBJ databases">
        <title>Salinicola lusitanus LLJ914,a marine bacterium isolated from the Okinawa Trough.</title>
        <authorList>
            <person name="Li J."/>
        </authorList>
    </citation>
    <scope>NUCLEOTIDE SEQUENCE [LARGE SCALE GENOMIC DNA]</scope>
</reference>
<evidence type="ECO:0000313" key="7">
    <source>
        <dbReference type="EMBL" id="KAK7901854.1"/>
    </source>
</evidence>
<dbReference type="Proteomes" id="UP001460270">
    <property type="component" value="Unassembled WGS sequence"/>
</dbReference>
<feature type="transmembrane region" description="Helical" evidence="4">
    <location>
        <begin position="286"/>
        <end position="311"/>
    </location>
</feature>
<sequence>MILTQVYIFTAAAFAGVCCQVVSNVSVKKGSSISIPCRYNSKYTNNNKYLCLCSFFTAFCKRVIDTNQQRPSDKYSIFDDKRQHVFSVTIRNLTDEDNCFICGVSRIWPFHITHRISLQILLYVADQSITAVVGGSVTIMCHYAMEELFHWCKLGIKCQSKLSVDSQLIIGYFDDQITIKCKYKGSGTLQWCRVGGPCIRTSGDINGAQVFANSGDTGVFSVTMIGLTAQNIGWYWCDFGGLQMPVFLQVTERPTTTTIATTPTMSTAKTVSSTDQLKTTSGAPNYITATVIALGLLILTVIVSLVFWFLLKRKMKKNQAEPANVNAATHMDVLYSDVTFRSRPSKKDELDEANVVYAAIVTKDTSQPRTGPAEGSVIYSTVSK</sequence>
<feature type="domain" description="Immunoglobulin" evidence="6">
    <location>
        <begin position="22"/>
        <end position="121"/>
    </location>
</feature>
<dbReference type="InterPro" id="IPR003599">
    <property type="entry name" value="Ig_sub"/>
</dbReference>
<dbReference type="GO" id="GO:0004888">
    <property type="term" value="F:transmembrane signaling receptor activity"/>
    <property type="evidence" value="ECO:0007669"/>
    <property type="project" value="TreeGrafter"/>
</dbReference>
<dbReference type="Pfam" id="PF07686">
    <property type="entry name" value="V-set"/>
    <property type="match status" value="1"/>
</dbReference>
<dbReference type="EMBL" id="JBBPFD010000013">
    <property type="protein sequence ID" value="KAK7901854.1"/>
    <property type="molecule type" value="Genomic_DNA"/>
</dbReference>
<keyword evidence="4" id="KW-1133">Transmembrane helix</keyword>
<dbReference type="SUPFAM" id="SSF48726">
    <property type="entry name" value="Immunoglobulin"/>
    <property type="match status" value="2"/>
</dbReference>
<organism evidence="7 8">
    <name type="scientific">Mugilogobius chulae</name>
    <name type="common">yellowstripe goby</name>
    <dbReference type="NCBI Taxonomy" id="88201"/>
    <lineage>
        <taxon>Eukaryota</taxon>
        <taxon>Metazoa</taxon>
        <taxon>Chordata</taxon>
        <taxon>Craniata</taxon>
        <taxon>Vertebrata</taxon>
        <taxon>Euteleostomi</taxon>
        <taxon>Actinopterygii</taxon>
        <taxon>Neopterygii</taxon>
        <taxon>Teleostei</taxon>
        <taxon>Neoteleostei</taxon>
        <taxon>Acanthomorphata</taxon>
        <taxon>Gobiaria</taxon>
        <taxon>Gobiiformes</taxon>
        <taxon>Gobioidei</taxon>
        <taxon>Gobiidae</taxon>
        <taxon>Gobionellinae</taxon>
        <taxon>Mugilogobius</taxon>
    </lineage>
</organism>
<keyword evidence="5" id="KW-0732">Signal</keyword>
<feature type="signal peptide" evidence="5">
    <location>
        <begin position="1"/>
        <end position="19"/>
    </location>
</feature>
<evidence type="ECO:0000256" key="4">
    <source>
        <dbReference type="SAM" id="Phobius"/>
    </source>
</evidence>
<keyword evidence="3 4" id="KW-0472">Membrane</keyword>
<dbReference type="InterPro" id="IPR036179">
    <property type="entry name" value="Ig-like_dom_sf"/>
</dbReference>
<dbReference type="PANTHER" id="PTHR11860">
    <property type="entry name" value="POLYMERIC-IMMUNOGLOBULIN RECEPTOR"/>
    <property type="match status" value="1"/>
</dbReference>
<dbReference type="GO" id="GO:0005886">
    <property type="term" value="C:plasma membrane"/>
    <property type="evidence" value="ECO:0007669"/>
    <property type="project" value="TreeGrafter"/>
</dbReference>
<evidence type="ECO:0000256" key="5">
    <source>
        <dbReference type="SAM" id="SignalP"/>
    </source>
</evidence>
<dbReference type="Gene3D" id="2.60.40.10">
    <property type="entry name" value="Immunoglobulins"/>
    <property type="match status" value="2"/>
</dbReference>
<feature type="domain" description="Immunoglobulin" evidence="6">
    <location>
        <begin position="126"/>
        <end position="251"/>
    </location>
</feature>
<gene>
    <name evidence="7" type="ORF">WMY93_018623</name>
</gene>
<dbReference type="PANTHER" id="PTHR11860:SF87">
    <property type="entry name" value="CMRF35-LIKE MOLECULE 8"/>
    <property type="match status" value="1"/>
</dbReference>
<evidence type="ECO:0000259" key="6">
    <source>
        <dbReference type="SMART" id="SM00409"/>
    </source>
</evidence>
<evidence type="ECO:0000313" key="8">
    <source>
        <dbReference type="Proteomes" id="UP001460270"/>
    </source>
</evidence>
<protein>
    <recommendedName>
        <fullName evidence="6">Immunoglobulin domain-containing protein</fullName>
    </recommendedName>
</protein>
<name>A0AAW0NWN9_9GOBI</name>
<accession>A0AAW0NWN9</accession>
<dbReference type="InterPro" id="IPR013106">
    <property type="entry name" value="Ig_V-set"/>
</dbReference>
<evidence type="ECO:0000256" key="3">
    <source>
        <dbReference type="ARBA" id="ARBA00023136"/>
    </source>
</evidence>
<comment type="caution">
    <text evidence="7">The sequence shown here is derived from an EMBL/GenBank/DDBJ whole genome shotgun (WGS) entry which is preliminary data.</text>
</comment>
<keyword evidence="8" id="KW-1185">Reference proteome</keyword>
<proteinExistence type="predicted"/>
<feature type="chain" id="PRO_5043934367" description="Immunoglobulin domain-containing protein" evidence="5">
    <location>
        <begin position="20"/>
        <end position="384"/>
    </location>
</feature>
<dbReference type="InterPro" id="IPR013783">
    <property type="entry name" value="Ig-like_fold"/>
</dbReference>
<dbReference type="SMART" id="SM00409">
    <property type="entry name" value="IG"/>
    <property type="match status" value="2"/>
</dbReference>
<evidence type="ECO:0000256" key="1">
    <source>
        <dbReference type="ARBA" id="ARBA00004370"/>
    </source>
</evidence>
<dbReference type="InterPro" id="IPR050671">
    <property type="entry name" value="CD300_family_receptors"/>
</dbReference>
<comment type="subcellular location">
    <subcellularLocation>
        <location evidence="1">Membrane</location>
    </subcellularLocation>
</comment>
<evidence type="ECO:0000256" key="2">
    <source>
        <dbReference type="ARBA" id="ARBA00022692"/>
    </source>
</evidence>
<keyword evidence="2 4" id="KW-0812">Transmembrane</keyword>
<dbReference type="AlphaFoldDB" id="A0AAW0NWN9"/>